<accession>A0ABV5ZRG1</accession>
<evidence type="ECO:0000313" key="3">
    <source>
        <dbReference type="EMBL" id="MFB9902659.1"/>
    </source>
</evidence>
<comment type="caution">
    <text evidence="3">The sequence shown here is derived from an EMBL/GenBank/DDBJ whole genome shotgun (WGS) entry which is preliminary data.</text>
</comment>
<sequence length="183" mass="18846">MSRTKLVLTGAVCAFSVLLGAAGTASADPAAAAAADTAKKIKASSGISLLNSHVSGRKHAASTARSNINDTAAGNKASTSPWSDVGVKKVALDGRMLAGMLKLNTDAKYKFRVTTIAGGDHSSTSRHYAGLAFDVDQINGRAVSSSHPKYKAFMKKCREYGATEVLGPGDAGHSTHLHCAWSG</sequence>
<proteinExistence type="predicted"/>
<reference evidence="3 4" key="1">
    <citation type="submission" date="2024-09" db="EMBL/GenBank/DDBJ databases">
        <authorList>
            <person name="Sun Q."/>
            <person name="Mori K."/>
        </authorList>
    </citation>
    <scope>NUCLEOTIDE SEQUENCE [LARGE SCALE GENOMIC DNA]</scope>
    <source>
        <strain evidence="3 4">TBRC 7907</strain>
    </source>
</reference>
<keyword evidence="2" id="KW-0732">Signal</keyword>
<keyword evidence="3" id="KW-0645">Protease</keyword>
<dbReference type="RefSeq" id="WP_377849735.1">
    <property type="nucleotide sequence ID" value="NZ_JBHLZU010000002.1"/>
</dbReference>
<feature type="signal peptide" evidence="2">
    <location>
        <begin position="1"/>
        <end position="27"/>
    </location>
</feature>
<dbReference type="Proteomes" id="UP001589693">
    <property type="component" value="Unassembled WGS sequence"/>
</dbReference>
<feature type="region of interest" description="Disordered" evidence="1">
    <location>
        <begin position="60"/>
        <end position="81"/>
    </location>
</feature>
<evidence type="ECO:0000256" key="1">
    <source>
        <dbReference type="SAM" id="MobiDB-lite"/>
    </source>
</evidence>
<gene>
    <name evidence="3" type="ORF">ACFFQA_01775</name>
</gene>
<keyword evidence="3" id="KW-0378">Hydrolase</keyword>
<evidence type="ECO:0000256" key="2">
    <source>
        <dbReference type="SAM" id="SignalP"/>
    </source>
</evidence>
<protein>
    <submittedName>
        <fullName evidence="3">Carboxypeptidase</fullName>
    </submittedName>
</protein>
<name>A0ABV5ZRG1_9PSEU</name>
<evidence type="ECO:0000313" key="4">
    <source>
        <dbReference type="Proteomes" id="UP001589693"/>
    </source>
</evidence>
<keyword evidence="4" id="KW-1185">Reference proteome</keyword>
<dbReference type="EMBL" id="JBHLZU010000002">
    <property type="protein sequence ID" value="MFB9902659.1"/>
    <property type="molecule type" value="Genomic_DNA"/>
</dbReference>
<feature type="chain" id="PRO_5046397796" evidence="2">
    <location>
        <begin position="28"/>
        <end position="183"/>
    </location>
</feature>
<organism evidence="3 4">
    <name type="scientific">Allokutzneria oryzae</name>
    <dbReference type="NCBI Taxonomy" id="1378989"/>
    <lineage>
        <taxon>Bacteria</taxon>
        <taxon>Bacillati</taxon>
        <taxon>Actinomycetota</taxon>
        <taxon>Actinomycetes</taxon>
        <taxon>Pseudonocardiales</taxon>
        <taxon>Pseudonocardiaceae</taxon>
        <taxon>Allokutzneria</taxon>
    </lineage>
</organism>
<feature type="compositionally biased region" description="Polar residues" evidence="1">
    <location>
        <begin position="63"/>
        <end position="81"/>
    </location>
</feature>
<keyword evidence="3" id="KW-0121">Carboxypeptidase</keyword>
<dbReference type="GO" id="GO:0004180">
    <property type="term" value="F:carboxypeptidase activity"/>
    <property type="evidence" value="ECO:0007669"/>
    <property type="project" value="UniProtKB-KW"/>
</dbReference>